<keyword evidence="1" id="KW-0677">Repeat</keyword>
<gene>
    <name evidence="5" type="ORF">C1SCF055_LOCUS19512</name>
</gene>
<evidence type="ECO:0000256" key="4">
    <source>
        <dbReference type="SAM" id="MobiDB-lite"/>
    </source>
</evidence>
<evidence type="ECO:0000313" key="7">
    <source>
        <dbReference type="Proteomes" id="UP001152797"/>
    </source>
</evidence>
<comment type="caution">
    <text evidence="5">The sequence shown here is derived from an EMBL/GenBank/DDBJ whole genome shotgun (WGS) entry which is preliminary data.</text>
</comment>
<feature type="repeat" description="ANK" evidence="3">
    <location>
        <begin position="632"/>
        <end position="664"/>
    </location>
</feature>
<dbReference type="SUPFAM" id="SSF48403">
    <property type="entry name" value="Ankyrin repeat"/>
    <property type="match status" value="1"/>
</dbReference>
<keyword evidence="2 3" id="KW-0040">ANK repeat</keyword>
<reference evidence="6" key="2">
    <citation type="submission" date="2024-04" db="EMBL/GenBank/DDBJ databases">
        <authorList>
            <person name="Chen Y."/>
            <person name="Shah S."/>
            <person name="Dougan E. K."/>
            <person name="Thang M."/>
            <person name="Chan C."/>
        </authorList>
    </citation>
    <scope>NUCLEOTIDE SEQUENCE [LARGE SCALE GENOMIC DNA]</scope>
</reference>
<organism evidence="5">
    <name type="scientific">Cladocopium goreaui</name>
    <dbReference type="NCBI Taxonomy" id="2562237"/>
    <lineage>
        <taxon>Eukaryota</taxon>
        <taxon>Sar</taxon>
        <taxon>Alveolata</taxon>
        <taxon>Dinophyceae</taxon>
        <taxon>Suessiales</taxon>
        <taxon>Symbiodiniaceae</taxon>
        <taxon>Cladocopium</taxon>
    </lineage>
</organism>
<sequence length="813" mass="90535">MTEIRGTGGMMTQAEEGMKLFEAQQGTAAEVDKDAANKYKQEVEARIASLENEANLLTGKDKKKERAAKGKEVAELKGEQQYVDACKIVKGLEPKFGYFVTKAAEAPKALETPTPEVEEVKPDKAKKDSKKEPKKESAGLSPAETKDLRQGMAWDGMRAEDVELEDLKQQIVERKAILKEQGMSGGQQNKDEEVVKMVARMNELKEKQDPGSTKKEKDGKKDSKKKTPLSAEEQKEFAQLQNEIEIYKAKLRSEFGYSVFLFCKATCPFSRSAAAWLNPTFARTTWSEARYVALDDLKHFAKEPDTEAEVSRISLDEMLETSTDGDKARQGPARKLFNKRRTRSILREMAFKEFLAEHDFPSDDVNEPRYIDAGHRWFGLLTRYETAPWRASELLMVDVVYPVHVAAALGNHEMLRMLLRAGANPNQKTSKGSTALDFAQIANRDGSHDQVLALLKSPVKLLRARDVLSLKALILRAHRRTTFYDTCSAGQVVSPTEAKKESFKNLGHGLHTQWGFTSNAAGLDTRITPVVGGFKVPTMAGAHSDISRISMHADIHEGQEALHLKASESDELEVMQIGTLQEIQARMLFQKRRTKSLEKEQELLNFLAHYDFSDDVNMPRVVKNGCFLSKPQKVYPVHMAAAAGDHKILRLLLRAGADPKQKTSKGADALEIAQYANRRGSHDQVVALLTTEVKLLSAREALNLKVDSRKVWVGSSSSSSCSCTGVKETGELMAGEAAALKGQAHRNAVIAGGFKWILRGERDFHSKRLGHQVRVALGQAALPRLIDFRNKDMKADPDLKDMEARLAAFEKRS</sequence>
<dbReference type="EMBL" id="CAMXCT020001746">
    <property type="protein sequence ID" value="CAL1146084.1"/>
    <property type="molecule type" value="Genomic_DNA"/>
</dbReference>
<dbReference type="AlphaFoldDB" id="A0A9P1CJA9"/>
<protein>
    <submittedName>
        <fullName evidence="5">Uncharacterized protein</fullName>
    </submittedName>
</protein>
<dbReference type="PROSITE" id="PS50088">
    <property type="entry name" value="ANK_REPEAT"/>
    <property type="match status" value="2"/>
</dbReference>
<feature type="region of interest" description="Disordered" evidence="4">
    <location>
        <begin position="104"/>
        <end position="154"/>
    </location>
</feature>
<evidence type="ECO:0000256" key="2">
    <source>
        <dbReference type="ARBA" id="ARBA00023043"/>
    </source>
</evidence>
<dbReference type="SMART" id="SM00248">
    <property type="entry name" value="ANK"/>
    <property type="match status" value="2"/>
</dbReference>
<feature type="repeat" description="ANK" evidence="3">
    <location>
        <begin position="398"/>
        <end position="430"/>
    </location>
</feature>
<evidence type="ECO:0000313" key="6">
    <source>
        <dbReference type="EMBL" id="CAL1146084.1"/>
    </source>
</evidence>
<dbReference type="Gene3D" id="1.25.40.20">
    <property type="entry name" value="Ankyrin repeat-containing domain"/>
    <property type="match status" value="2"/>
</dbReference>
<keyword evidence="7" id="KW-1185">Reference proteome</keyword>
<feature type="compositionally biased region" description="Basic and acidic residues" evidence="4">
    <location>
        <begin position="202"/>
        <end position="221"/>
    </location>
</feature>
<feature type="region of interest" description="Disordered" evidence="4">
    <location>
        <begin position="202"/>
        <end position="234"/>
    </location>
</feature>
<dbReference type="PANTHER" id="PTHR24166:SF47">
    <property type="entry name" value="M-PHASE PHOSPHOPROTEIN 8"/>
    <property type="match status" value="1"/>
</dbReference>
<accession>A0A9P1CJA9</accession>
<name>A0A9P1CJA9_9DINO</name>
<dbReference type="InterPro" id="IPR050889">
    <property type="entry name" value="Dendritic_Spine_Reg/Scaffold"/>
</dbReference>
<dbReference type="EMBL" id="CAMXCT030001746">
    <property type="protein sequence ID" value="CAL4780021.1"/>
    <property type="molecule type" value="Genomic_DNA"/>
</dbReference>
<dbReference type="InterPro" id="IPR036770">
    <property type="entry name" value="Ankyrin_rpt-contain_sf"/>
</dbReference>
<reference evidence="5" key="1">
    <citation type="submission" date="2022-10" db="EMBL/GenBank/DDBJ databases">
        <authorList>
            <person name="Chen Y."/>
            <person name="Dougan E. K."/>
            <person name="Chan C."/>
            <person name="Rhodes N."/>
            <person name="Thang M."/>
        </authorList>
    </citation>
    <scope>NUCLEOTIDE SEQUENCE</scope>
</reference>
<dbReference type="PANTHER" id="PTHR24166">
    <property type="entry name" value="ROLLING PEBBLES, ISOFORM B"/>
    <property type="match status" value="1"/>
</dbReference>
<dbReference type="PROSITE" id="PS50297">
    <property type="entry name" value="ANK_REP_REGION"/>
    <property type="match status" value="2"/>
</dbReference>
<evidence type="ECO:0000256" key="3">
    <source>
        <dbReference type="PROSITE-ProRule" id="PRU00023"/>
    </source>
</evidence>
<feature type="compositionally biased region" description="Basic and acidic residues" evidence="4">
    <location>
        <begin position="118"/>
        <end position="137"/>
    </location>
</feature>
<evidence type="ECO:0000313" key="5">
    <source>
        <dbReference type="EMBL" id="CAI3992709.1"/>
    </source>
</evidence>
<evidence type="ECO:0000256" key="1">
    <source>
        <dbReference type="ARBA" id="ARBA00022737"/>
    </source>
</evidence>
<dbReference type="EMBL" id="CAMXCT010001746">
    <property type="protein sequence ID" value="CAI3992709.1"/>
    <property type="molecule type" value="Genomic_DNA"/>
</dbReference>
<feature type="compositionally biased region" description="Basic and acidic residues" evidence="4">
    <location>
        <begin position="59"/>
        <end position="75"/>
    </location>
</feature>
<feature type="region of interest" description="Disordered" evidence="4">
    <location>
        <begin position="56"/>
        <end position="75"/>
    </location>
</feature>
<dbReference type="Pfam" id="PF00023">
    <property type="entry name" value="Ank"/>
    <property type="match status" value="2"/>
</dbReference>
<dbReference type="InterPro" id="IPR002110">
    <property type="entry name" value="Ankyrin_rpt"/>
</dbReference>
<dbReference type="OrthoDB" id="1854502at2759"/>
<dbReference type="Proteomes" id="UP001152797">
    <property type="component" value="Unassembled WGS sequence"/>
</dbReference>
<proteinExistence type="predicted"/>